<evidence type="ECO:0000256" key="3">
    <source>
        <dbReference type="ARBA" id="ARBA00038088"/>
    </source>
</evidence>
<dbReference type="Gene3D" id="1.10.8.60">
    <property type="match status" value="1"/>
</dbReference>
<dbReference type="SMART" id="SM00382">
    <property type="entry name" value="AAA"/>
    <property type="match status" value="1"/>
</dbReference>
<name>A0A5D0NMA0_9ACTN</name>
<comment type="caution">
    <text evidence="6">The sequence shown here is derived from an EMBL/GenBank/DDBJ whole genome shotgun (WGS) entry which is preliminary data.</text>
</comment>
<protein>
    <recommendedName>
        <fullName evidence="4">Uncharacterized AAA domain-containing protein ycf46</fullName>
    </recommendedName>
</protein>
<reference evidence="6 7" key="1">
    <citation type="submission" date="2019-08" db="EMBL/GenBank/DDBJ databases">
        <title>Actinomadura sp. nov. CYP1-5 isolated from mountain soil.</title>
        <authorList>
            <person name="Songsumanus A."/>
            <person name="Kuncharoen N."/>
            <person name="Kudo T."/>
            <person name="Yuki M."/>
            <person name="Igarashi Y."/>
            <person name="Tanasupawat S."/>
        </authorList>
    </citation>
    <scope>NUCLEOTIDE SEQUENCE [LARGE SCALE GENOMIC DNA]</scope>
    <source>
        <strain evidence="6 7">JCM 14158</strain>
    </source>
</reference>
<dbReference type="Gene3D" id="3.40.50.300">
    <property type="entry name" value="P-loop containing nucleotide triphosphate hydrolases"/>
    <property type="match status" value="1"/>
</dbReference>
<proteinExistence type="inferred from homology"/>
<evidence type="ECO:0000259" key="5">
    <source>
        <dbReference type="SMART" id="SM00382"/>
    </source>
</evidence>
<evidence type="ECO:0000256" key="1">
    <source>
        <dbReference type="ARBA" id="ARBA00022741"/>
    </source>
</evidence>
<gene>
    <name evidence="6" type="ORF">FXF69_18445</name>
</gene>
<dbReference type="GO" id="GO:0016887">
    <property type="term" value="F:ATP hydrolysis activity"/>
    <property type="evidence" value="ECO:0007669"/>
    <property type="project" value="InterPro"/>
</dbReference>
<keyword evidence="7" id="KW-1185">Reference proteome</keyword>
<dbReference type="InterPro" id="IPR027417">
    <property type="entry name" value="P-loop_NTPase"/>
</dbReference>
<comment type="similarity">
    <text evidence="3">Belongs to the AAA ATPase family. Highly divergent.</text>
</comment>
<dbReference type="PANTHER" id="PTHR42960">
    <property type="entry name" value="YCF46 PROTEIN"/>
    <property type="match status" value="1"/>
</dbReference>
<keyword evidence="1" id="KW-0547">Nucleotide-binding</keyword>
<sequence length="522" mass="57320">MNGGTGFDAELDLFLRARYTLVVVVTVEEERALRAVADVCARGGRPCLAWDVADGFEALTSGSSGSSNSSGALPAARDPLTVIEQVEKMDGDVTFVLKDFHDCWTNTQVKRKLRSAVQRLRYTRKSVIVTAPTRVVPEELRDEAVVLELPLPDAGQLDEVLTALTKTPGVKVDLTRAGQEKLGQAALGMTAAQARRAYAKAIVRDNALDDRHIEAVVREKKEVIRASEALEFHPVHETPDDVGGLDVLKEWLRLRERAFTQEARDYGLPAPKGIALIGIPGTGKSLTAKMIGGLWRLPLLRLDVGALFGSLVGEAEERTRQALRLAETVAPCVVWIDEMEKALAHGGGDSGTSTRVFGTILTWMQEKTTPCFVVGTANDVGSLPPEVLRKGRFDEIFFLDLPTPEERAEILAVHLRKRNRLPSDYDVPLMARRAEGYVGAEIEQAIVDAMYVGFNQDREFRTDDVVAALDRQVPLSVSQRETIAALRGWLREGRAQSASFAEAVEAERRFVVPLEPLDPLNP</sequence>
<evidence type="ECO:0000313" key="6">
    <source>
        <dbReference type="EMBL" id="TYB45419.1"/>
    </source>
</evidence>
<dbReference type="PANTHER" id="PTHR42960:SF1">
    <property type="entry name" value="YCF46 PROTEIN"/>
    <property type="match status" value="1"/>
</dbReference>
<dbReference type="STRING" id="1220554.GCA_001552135_05762"/>
<evidence type="ECO:0000256" key="2">
    <source>
        <dbReference type="ARBA" id="ARBA00022840"/>
    </source>
</evidence>
<accession>A0A5D0NMA0</accession>
<dbReference type="RefSeq" id="WP_067898198.1">
    <property type="nucleotide sequence ID" value="NZ_VSFG01000003.1"/>
</dbReference>
<dbReference type="InterPro" id="IPR003959">
    <property type="entry name" value="ATPase_AAA_core"/>
</dbReference>
<dbReference type="GO" id="GO:0005524">
    <property type="term" value="F:ATP binding"/>
    <property type="evidence" value="ECO:0007669"/>
    <property type="project" value="UniProtKB-KW"/>
</dbReference>
<feature type="domain" description="AAA+ ATPase" evidence="5">
    <location>
        <begin position="270"/>
        <end position="403"/>
    </location>
</feature>
<dbReference type="CDD" id="cd19507">
    <property type="entry name" value="RecA-like_Ycf46-like"/>
    <property type="match status" value="1"/>
</dbReference>
<dbReference type="Proteomes" id="UP000323380">
    <property type="component" value="Unassembled WGS sequence"/>
</dbReference>
<evidence type="ECO:0000313" key="7">
    <source>
        <dbReference type="Proteomes" id="UP000323380"/>
    </source>
</evidence>
<dbReference type="Pfam" id="PF00004">
    <property type="entry name" value="AAA"/>
    <property type="match status" value="1"/>
</dbReference>
<dbReference type="EMBL" id="VSFG01000003">
    <property type="protein sequence ID" value="TYB45419.1"/>
    <property type="molecule type" value="Genomic_DNA"/>
</dbReference>
<keyword evidence="2" id="KW-0067">ATP-binding</keyword>
<evidence type="ECO:0000256" key="4">
    <source>
        <dbReference type="ARBA" id="ARBA00040480"/>
    </source>
</evidence>
<dbReference type="InterPro" id="IPR003593">
    <property type="entry name" value="AAA+_ATPase"/>
</dbReference>
<organism evidence="6 7">
    <name type="scientific">Actinomadura chibensis</name>
    <dbReference type="NCBI Taxonomy" id="392828"/>
    <lineage>
        <taxon>Bacteria</taxon>
        <taxon>Bacillati</taxon>
        <taxon>Actinomycetota</taxon>
        <taxon>Actinomycetes</taxon>
        <taxon>Streptosporangiales</taxon>
        <taxon>Thermomonosporaceae</taxon>
        <taxon>Actinomadura</taxon>
    </lineage>
</organism>
<dbReference type="InterPro" id="IPR052381">
    <property type="entry name" value="AAA_domain_protein"/>
</dbReference>
<dbReference type="SUPFAM" id="SSF52540">
    <property type="entry name" value="P-loop containing nucleoside triphosphate hydrolases"/>
    <property type="match status" value="1"/>
</dbReference>
<dbReference type="AlphaFoldDB" id="A0A5D0NMA0"/>